<dbReference type="Gene3D" id="1.10.630.10">
    <property type="entry name" value="Cytochrome P450"/>
    <property type="match status" value="1"/>
</dbReference>
<feature type="binding site" description="axial binding residue" evidence="6">
    <location>
        <position position="434"/>
    </location>
    <ligand>
        <name>heme</name>
        <dbReference type="ChEBI" id="CHEBI:30413"/>
    </ligand>
    <ligandPart>
        <name>Fe</name>
        <dbReference type="ChEBI" id="CHEBI:18248"/>
    </ligandPart>
</feature>
<dbReference type="OrthoDB" id="3945418at2759"/>
<dbReference type="EMBL" id="JACGCM010002165">
    <property type="protein sequence ID" value="KAF6143840.1"/>
    <property type="molecule type" value="Genomic_DNA"/>
</dbReference>
<dbReference type="GO" id="GO:0016125">
    <property type="term" value="P:sterol metabolic process"/>
    <property type="evidence" value="ECO:0007669"/>
    <property type="project" value="TreeGrafter"/>
</dbReference>
<dbReference type="GO" id="GO:0005506">
    <property type="term" value="F:iron ion binding"/>
    <property type="evidence" value="ECO:0007669"/>
    <property type="project" value="InterPro"/>
</dbReference>
<dbReference type="Pfam" id="PF00067">
    <property type="entry name" value="p450"/>
    <property type="match status" value="1"/>
</dbReference>
<gene>
    <name evidence="9" type="ORF">GIB67_009821</name>
</gene>
<keyword evidence="8" id="KW-0472">Membrane</keyword>
<dbReference type="InterPro" id="IPR036396">
    <property type="entry name" value="Cyt_P450_sf"/>
</dbReference>
<evidence type="ECO:0000256" key="3">
    <source>
        <dbReference type="ARBA" id="ARBA00022723"/>
    </source>
</evidence>
<dbReference type="PRINTS" id="PR00465">
    <property type="entry name" value="EP450IV"/>
</dbReference>
<feature type="transmembrane region" description="Helical" evidence="8">
    <location>
        <begin position="12"/>
        <end position="31"/>
    </location>
</feature>
<reference evidence="9 10" key="1">
    <citation type="journal article" date="2020" name="IScience">
        <title>Genome Sequencing of the Endangered Kingdonia uniflora (Circaeasteraceae, Ranunculales) Reveals Potential Mechanisms of Evolutionary Specialization.</title>
        <authorList>
            <person name="Sun Y."/>
            <person name="Deng T."/>
            <person name="Zhang A."/>
            <person name="Moore M.J."/>
            <person name="Landis J.B."/>
            <person name="Lin N."/>
            <person name="Zhang H."/>
            <person name="Zhang X."/>
            <person name="Huang J."/>
            <person name="Zhang X."/>
            <person name="Sun H."/>
            <person name="Wang H."/>
        </authorList>
    </citation>
    <scope>NUCLEOTIDE SEQUENCE [LARGE SCALE GENOMIC DNA]</scope>
    <source>
        <strain evidence="9">TB1705</strain>
        <tissue evidence="9">Leaf</tissue>
    </source>
</reference>
<dbReference type="InterPro" id="IPR001128">
    <property type="entry name" value="Cyt_P450"/>
</dbReference>
<comment type="caution">
    <text evidence="9">The sequence shown here is derived from an EMBL/GenBank/DDBJ whole genome shotgun (WGS) entry which is preliminary data.</text>
</comment>
<keyword evidence="6 7" id="KW-0349">Heme</keyword>
<dbReference type="PANTHER" id="PTHR24286">
    <property type="entry name" value="CYTOCHROME P450 26"/>
    <property type="match status" value="1"/>
</dbReference>
<evidence type="ECO:0008006" key="11">
    <source>
        <dbReference type="Google" id="ProtNLM"/>
    </source>
</evidence>
<evidence type="ECO:0000256" key="7">
    <source>
        <dbReference type="RuleBase" id="RU000461"/>
    </source>
</evidence>
<keyword evidence="10" id="KW-1185">Reference proteome</keyword>
<evidence type="ECO:0000256" key="1">
    <source>
        <dbReference type="ARBA" id="ARBA00001971"/>
    </source>
</evidence>
<sequence length="487" mass="54904">MKMVLTSTYEFHLPLLALVTLGSLYFVVWYLNFKPGKKLLPGSLGYPLIGESIGFLRALKKDACWEWIESHVQKYGPVFKSSLMGKRVAVLTGPAGTKFILSTQDGIVNNQSLSASTIFGKKCLLEFEGSRHKLLKGAMMNMLRPERLQKVIGEMDSIVQRELLQELKGKDSVQFVTLISKIVFSFTCTILFRLPEGGLDNVGLHVEDLRIAARGILSIPLNIPGSTFRKACQARARICKVLSHLIETKKAEMEKGKTDDIVTSFLNVRDEVGKPVPEEEIIDNLMLLLIASNDTTTSLLTLFLRYLGRDAHVYNKVVEEQKEVYKMRVGNNDGKIQWSEIQSMKYTWSVAQEVMRLTPPAGGTTRRTTKDISFAGFDIPKGWRLLWLALNTNMDAKFFEEPEKFDPSRFEKSPSKSAPPPYTYLPFGAGMRICPGSEFARVEILLIIHYLIINYQWTPMILNEPIASDPNPFPAMGLPVKLHPRLI</sequence>
<dbReference type="PROSITE" id="PS00086">
    <property type="entry name" value="CYTOCHROME_P450"/>
    <property type="match status" value="1"/>
</dbReference>
<keyword evidence="3 6" id="KW-0479">Metal-binding</keyword>
<proteinExistence type="inferred from homology"/>
<evidence type="ECO:0000256" key="8">
    <source>
        <dbReference type="SAM" id="Phobius"/>
    </source>
</evidence>
<keyword evidence="7" id="KW-0503">Monooxygenase</keyword>
<evidence type="ECO:0000256" key="6">
    <source>
        <dbReference type="PIRSR" id="PIRSR602403-1"/>
    </source>
</evidence>
<dbReference type="GO" id="GO:0044550">
    <property type="term" value="P:secondary metabolite biosynthetic process"/>
    <property type="evidence" value="ECO:0007669"/>
    <property type="project" value="UniProtKB-ARBA"/>
</dbReference>
<name>A0A7J7LMT6_9MAGN</name>
<evidence type="ECO:0000256" key="2">
    <source>
        <dbReference type="ARBA" id="ARBA00010617"/>
    </source>
</evidence>
<protein>
    <recommendedName>
        <fullName evidence="11">Cytochrome P450</fullName>
    </recommendedName>
</protein>
<dbReference type="PRINTS" id="PR00385">
    <property type="entry name" value="P450"/>
</dbReference>
<dbReference type="Proteomes" id="UP000541444">
    <property type="component" value="Unassembled WGS sequence"/>
</dbReference>
<comment type="similarity">
    <text evidence="2 7">Belongs to the cytochrome P450 family.</text>
</comment>
<evidence type="ECO:0000313" key="10">
    <source>
        <dbReference type="Proteomes" id="UP000541444"/>
    </source>
</evidence>
<comment type="cofactor">
    <cofactor evidence="1 6">
        <name>heme</name>
        <dbReference type="ChEBI" id="CHEBI:30413"/>
    </cofactor>
</comment>
<dbReference type="PANTHER" id="PTHR24286:SF256">
    <property type="entry name" value="CYTOCHROME P450 FAMILY PROTEIN"/>
    <property type="match status" value="1"/>
</dbReference>
<dbReference type="FunFam" id="1.10.630.10:FF:000022">
    <property type="entry name" value="Taxadiene 5-alpha hydroxylase"/>
    <property type="match status" value="1"/>
</dbReference>
<dbReference type="GO" id="GO:0004497">
    <property type="term" value="F:monooxygenase activity"/>
    <property type="evidence" value="ECO:0007669"/>
    <property type="project" value="UniProtKB-KW"/>
</dbReference>
<accession>A0A7J7LMT6</accession>
<organism evidence="9 10">
    <name type="scientific">Kingdonia uniflora</name>
    <dbReference type="NCBI Taxonomy" id="39325"/>
    <lineage>
        <taxon>Eukaryota</taxon>
        <taxon>Viridiplantae</taxon>
        <taxon>Streptophyta</taxon>
        <taxon>Embryophyta</taxon>
        <taxon>Tracheophyta</taxon>
        <taxon>Spermatophyta</taxon>
        <taxon>Magnoliopsida</taxon>
        <taxon>Ranunculales</taxon>
        <taxon>Circaeasteraceae</taxon>
        <taxon>Kingdonia</taxon>
    </lineage>
</organism>
<evidence type="ECO:0000256" key="4">
    <source>
        <dbReference type="ARBA" id="ARBA00023002"/>
    </source>
</evidence>
<dbReference type="GO" id="GO:0020037">
    <property type="term" value="F:heme binding"/>
    <property type="evidence" value="ECO:0007669"/>
    <property type="project" value="InterPro"/>
</dbReference>
<dbReference type="GO" id="GO:0016705">
    <property type="term" value="F:oxidoreductase activity, acting on paired donors, with incorporation or reduction of molecular oxygen"/>
    <property type="evidence" value="ECO:0007669"/>
    <property type="project" value="InterPro"/>
</dbReference>
<keyword evidence="8" id="KW-0812">Transmembrane</keyword>
<keyword evidence="4 7" id="KW-0560">Oxidoreductase</keyword>
<keyword evidence="8" id="KW-1133">Transmembrane helix</keyword>
<evidence type="ECO:0000256" key="5">
    <source>
        <dbReference type="ARBA" id="ARBA00023004"/>
    </source>
</evidence>
<dbReference type="SUPFAM" id="SSF48264">
    <property type="entry name" value="Cytochrome P450"/>
    <property type="match status" value="1"/>
</dbReference>
<dbReference type="AlphaFoldDB" id="A0A7J7LMT6"/>
<dbReference type="InterPro" id="IPR002403">
    <property type="entry name" value="Cyt_P450_E_grp-IV"/>
</dbReference>
<evidence type="ECO:0000313" key="9">
    <source>
        <dbReference type="EMBL" id="KAF6143840.1"/>
    </source>
</evidence>
<keyword evidence="5 6" id="KW-0408">Iron</keyword>
<dbReference type="InterPro" id="IPR017972">
    <property type="entry name" value="Cyt_P450_CS"/>
</dbReference>